<proteinExistence type="predicted"/>
<keyword evidence="2" id="KW-1185">Reference proteome</keyword>
<sequence>MQLIMLLDKLVNHIHFLHLRHLLAHITVQS</sequence>
<accession>A0A1H8IHQ2</accession>
<gene>
    <name evidence="1" type="ORF">SAMN05444955_11784</name>
</gene>
<evidence type="ECO:0000313" key="2">
    <source>
        <dbReference type="Proteomes" id="UP000199695"/>
    </source>
</evidence>
<organism evidence="1 2">
    <name type="scientific">Lihuaxuella thermophila</name>
    <dbReference type="NCBI Taxonomy" id="1173111"/>
    <lineage>
        <taxon>Bacteria</taxon>
        <taxon>Bacillati</taxon>
        <taxon>Bacillota</taxon>
        <taxon>Bacilli</taxon>
        <taxon>Bacillales</taxon>
        <taxon>Thermoactinomycetaceae</taxon>
        <taxon>Lihuaxuella</taxon>
    </lineage>
</organism>
<dbReference type="Proteomes" id="UP000199695">
    <property type="component" value="Unassembled WGS sequence"/>
</dbReference>
<dbReference type="EMBL" id="FOCQ01000017">
    <property type="protein sequence ID" value="SEN67819.1"/>
    <property type="molecule type" value="Genomic_DNA"/>
</dbReference>
<protein>
    <submittedName>
        <fullName evidence="1">Uncharacterized protein</fullName>
    </submittedName>
</protein>
<name>A0A1H8IHQ2_9BACL</name>
<reference evidence="1 2" key="1">
    <citation type="submission" date="2016-10" db="EMBL/GenBank/DDBJ databases">
        <authorList>
            <person name="de Groot N.N."/>
        </authorList>
    </citation>
    <scope>NUCLEOTIDE SEQUENCE [LARGE SCALE GENOMIC DNA]</scope>
    <source>
        <strain evidence="1 2">DSM 46701</strain>
    </source>
</reference>
<dbReference type="AlphaFoldDB" id="A0A1H8IHQ2"/>
<evidence type="ECO:0000313" key="1">
    <source>
        <dbReference type="EMBL" id="SEN67819.1"/>
    </source>
</evidence>